<dbReference type="Proteomes" id="UP000287766">
    <property type="component" value="Unassembled WGS sequence"/>
</dbReference>
<evidence type="ECO:0008006" key="4">
    <source>
        <dbReference type="Google" id="ProtNLM"/>
    </source>
</evidence>
<dbReference type="AlphaFoldDB" id="A0A7Z6ZVA3"/>
<keyword evidence="1" id="KW-1133">Transmembrane helix</keyword>
<dbReference type="EMBL" id="PIPR01000001">
    <property type="protein sequence ID" value="RUO42042.1"/>
    <property type="molecule type" value="Genomic_DNA"/>
</dbReference>
<reference evidence="3" key="1">
    <citation type="journal article" date="2018" name="Front. Microbiol.">
        <title>Genome-Based Analysis Reveals the Taxonomy and Diversity of the Family Idiomarinaceae.</title>
        <authorList>
            <person name="Liu Y."/>
            <person name="Lai Q."/>
            <person name="Shao Z."/>
        </authorList>
    </citation>
    <scope>NUCLEOTIDE SEQUENCE [LARGE SCALE GENOMIC DNA]</scope>
    <source>
        <strain evidence="3">KYW314</strain>
    </source>
</reference>
<keyword evidence="1" id="KW-0812">Transmembrane</keyword>
<evidence type="ECO:0000313" key="3">
    <source>
        <dbReference type="Proteomes" id="UP000287766"/>
    </source>
</evidence>
<comment type="caution">
    <text evidence="2">The sequence shown here is derived from an EMBL/GenBank/DDBJ whole genome shotgun (WGS) entry which is preliminary data.</text>
</comment>
<evidence type="ECO:0000256" key="1">
    <source>
        <dbReference type="SAM" id="Phobius"/>
    </source>
</evidence>
<gene>
    <name evidence="2" type="ORF">CWE22_07825</name>
</gene>
<name>A0A7Z6ZVA3_9GAMM</name>
<dbReference type="Pfam" id="PF05834">
    <property type="entry name" value="Lycopene_cycl"/>
    <property type="match status" value="1"/>
</dbReference>
<feature type="transmembrane region" description="Helical" evidence="1">
    <location>
        <begin position="12"/>
        <end position="30"/>
    </location>
</feature>
<keyword evidence="3" id="KW-1185">Reference proteome</keyword>
<dbReference type="SUPFAM" id="SSF51905">
    <property type="entry name" value="FAD/NAD(P)-binding domain"/>
    <property type="match status" value="1"/>
</dbReference>
<organism evidence="2 3">
    <name type="scientific">Pseudidiomarina aestuarii</name>
    <dbReference type="NCBI Taxonomy" id="624146"/>
    <lineage>
        <taxon>Bacteria</taxon>
        <taxon>Pseudomonadati</taxon>
        <taxon>Pseudomonadota</taxon>
        <taxon>Gammaproteobacteria</taxon>
        <taxon>Alteromonadales</taxon>
        <taxon>Idiomarinaceae</taxon>
        <taxon>Pseudidiomarina</taxon>
    </lineage>
</organism>
<keyword evidence="1" id="KW-0472">Membrane</keyword>
<dbReference type="InterPro" id="IPR036188">
    <property type="entry name" value="FAD/NAD-bd_sf"/>
</dbReference>
<evidence type="ECO:0000313" key="2">
    <source>
        <dbReference type="EMBL" id="RUO42042.1"/>
    </source>
</evidence>
<dbReference type="RefSeq" id="WP_169930766.1">
    <property type="nucleotide sequence ID" value="NZ_PIPR01000001.1"/>
</dbReference>
<accession>A0A7Z6ZVA3</accession>
<protein>
    <recommendedName>
        <fullName evidence="4">Lycopene cyclase</fullName>
    </recommendedName>
</protein>
<proteinExistence type="predicted"/>
<sequence length="354" mass="39841">MASSVPSTWLTIIGGGLAGLSLCVELMNVYSARGKRLPGRIVIIERREQYANEQTFSFFAKQPAVGLPYTEYVSWTFGRHNTPIQVQQQGNAYRYYRLAGADVFAELLEQITSHPAVELVLGADADAMDLHGDVVVDTRPCATSDIWIQQRFVGAEVELGEDINPSQAQLMTNMRLLDNRFTFDYILPLDKRRALVEVTQFAVSPATHDELSQILSDRLSELGVSEPPLRQESATIPMGLKVRPNDRLASQQIRSATGYGYLETKRWARQTALNIFMDRAPQFSSFSAGLRWFDERMLSVIERDPDQLPTIFMAMAEKLTGDEFASFMSEPSAVDLFKVMMAVPKRTFMRTLYG</sequence>